<dbReference type="RefSeq" id="XP_003003841.1">
    <property type="nucleotide sequence ID" value="XM_003003795.1"/>
</dbReference>
<feature type="compositionally biased region" description="Basic and acidic residues" evidence="1">
    <location>
        <begin position="58"/>
        <end position="67"/>
    </location>
</feature>
<feature type="region of interest" description="Disordered" evidence="1">
    <location>
        <begin position="496"/>
        <end position="518"/>
    </location>
</feature>
<keyword evidence="4" id="KW-1185">Reference proteome</keyword>
<evidence type="ECO:0000313" key="4">
    <source>
        <dbReference type="Proteomes" id="UP000008698"/>
    </source>
</evidence>
<dbReference type="Pfam" id="PF26176">
    <property type="entry name" value="zf_C2H2_17_2"/>
    <property type="match status" value="1"/>
</dbReference>
<feature type="domain" description="C2H2-type" evidence="2">
    <location>
        <begin position="554"/>
        <end position="579"/>
    </location>
</feature>
<dbReference type="AlphaFoldDB" id="C9SN09"/>
<name>C9SN09_VERA1</name>
<feature type="region of interest" description="Disordered" evidence="1">
    <location>
        <begin position="574"/>
        <end position="598"/>
    </location>
</feature>
<evidence type="ECO:0000313" key="3">
    <source>
        <dbReference type="EMBL" id="EEY20174.1"/>
    </source>
</evidence>
<dbReference type="Gene3D" id="3.30.160.60">
    <property type="entry name" value="Classic Zinc Finger"/>
    <property type="match status" value="2"/>
</dbReference>
<dbReference type="GeneID" id="9535188"/>
<evidence type="ECO:0000259" key="2">
    <source>
        <dbReference type="SMART" id="SM00355"/>
    </source>
</evidence>
<protein>
    <recommendedName>
        <fullName evidence="2">C2H2-type domain-containing protein</fullName>
    </recommendedName>
</protein>
<dbReference type="Pfam" id="PF25438">
    <property type="entry name" value="DUF7896"/>
    <property type="match status" value="1"/>
</dbReference>
<accession>C9SN09</accession>
<dbReference type="Proteomes" id="UP000008698">
    <property type="component" value="Unassembled WGS sequence"/>
</dbReference>
<feature type="domain" description="C2H2-type" evidence="2">
    <location>
        <begin position="519"/>
        <end position="547"/>
    </location>
</feature>
<proteinExistence type="predicted"/>
<dbReference type="InterPro" id="IPR059095">
    <property type="entry name" value="Znf_C2H2_17_2nd"/>
</dbReference>
<gene>
    <name evidence="3" type="ORF">VDBG_06284</name>
</gene>
<feature type="region of interest" description="Disordered" evidence="1">
    <location>
        <begin position="237"/>
        <end position="298"/>
    </location>
</feature>
<dbReference type="SMART" id="SM00355">
    <property type="entry name" value="ZnF_C2H2"/>
    <property type="match status" value="4"/>
</dbReference>
<dbReference type="HOGENOM" id="CLU_456501_0_0_1"/>
<dbReference type="KEGG" id="val:VDBG_06284"/>
<dbReference type="eggNOG" id="ENOG502S2AR">
    <property type="taxonomic scope" value="Eukaryota"/>
</dbReference>
<evidence type="ECO:0000256" key="1">
    <source>
        <dbReference type="SAM" id="MobiDB-lite"/>
    </source>
</evidence>
<feature type="compositionally biased region" description="Basic and acidic residues" evidence="1">
    <location>
        <begin position="76"/>
        <end position="92"/>
    </location>
</feature>
<organism evidence="4">
    <name type="scientific">Verticillium alfalfae (strain VaMs.102 / ATCC MYA-4576 / FGSC 10136)</name>
    <name type="common">Verticillium wilt of alfalfa</name>
    <name type="synonym">Verticillium albo-atrum</name>
    <dbReference type="NCBI Taxonomy" id="526221"/>
    <lineage>
        <taxon>Eukaryota</taxon>
        <taxon>Fungi</taxon>
        <taxon>Dikarya</taxon>
        <taxon>Ascomycota</taxon>
        <taxon>Pezizomycotina</taxon>
        <taxon>Sordariomycetes</taxon>
        <taxon>Hypocreomycetidae</taxon>
        <taxon>Glomerellales</taxon>
        <taxon>Plectosphaerellaceae</taxon>
        <taxon>Verticillium</taxon>
    </lineage>
</organism>
<dbReference type="InterPro" id="IPR013087">
    <property type="entry name" value="Znf_C2H2_type"/>
</dbReference>
<feature type="domain" description="C2H2-type" evidence="2">
    <location>
        <begin position="466"/>
        <end position="496"/>
    </location>
</feature>
<feature type="region of interest" description="Disordered" evidence="1">
    <location>
        <begin position="23"/>
        <end position="109"/>
    </location>
</feature>
<dbReference type="InterPro" id="IPR057218">
    <property type="entry name" value="DUF7896"/>
</dbReference>
<feature type="domain" description="C2H2-type" evidence="2">
    <location>
        <begin position="305"/>
        <end position="333"/>
    </location>
</feature>
<reference evidence="4" key="1">
    <citation type="journal article" date="2011" name="PLoS Pathog.">
        <title>Comparative genomics yields insights into niche adaptation of plant vascular wilt pathogens.</title>
        <authorList>
            <person name="Klosterman S.J."/>
            <person name="Subbarao K.V."/>
            <person name="Kang S."/>
            <person name="Veronese P."/>
            <person name="Gold S.E."/>
            <person name="Thomma B.P.H.J."/>
            <person name="Chen Z."/>
            <person name="Henrissat B."/>
            <person name="Lee Y.-H."/>
            <person name="Park J."/>
            <person name="Garcia-Pedrajas M.D."/>
            <person name="Barbara D.J."/>
            <person name="Anchieta A."/>
            <person name="de Jonge R."/>
            <person name="Santhanam P."/>
            <person name="Maruthachalam K."/>
            <person name="Atallah Z."/>
            <person name="Amyotte S.G."/>
            <person name="Paz Z."/>
            <person name="Inderbitzin P."/>
            <person name="Hayes R.J."/>
            <person name="Heiman D.I."/>
            <person name="Young S."/>
            <person name="Zeng Q."/>
            <person name="Engels R."/>
            <person name="Galagan J."/>
            <person name="Cuomo C.A."/>
            <person name="Dobinson K.F."/>
            <person name="Ma L.-J."/>
        </authorList>
    </citation>
    <scope>NUCLEOTIDE SEQUENCE [LARGE SCALE GENOMIC DNA]</scope>
    <source>
        <strain evidence="4">VaMs.102 / ATCC MYA-4576 / FGSC 10136</strain>
    </source>
</reference>
<dbReference type="OrthoDB" id="9368434at2759"/>
<sequence>MPEDKLKVIAHLAAHLEEISLAALPPSAESEENSSHTEEGSSDSDSVAEPPTRRRAVHKDGTLETRGESFGQVPDITRRRSPDDAEKGDKSTPLDQEDESMVSRPDLPETHHSRRFLRFVCRDPASVGVQTTVEPVVPLATCADCRDGRKWRWFSGAVNHLHQFHFRQGAPKKGLQAQAYDADEGAQLRLALEDWIDTIDIRGKARETLEAVASMSKSQDRSTAGKLANKEFKSDDAFLPPAFGQEPPAAHGTGGSSITDGNNGIEALNQRHQSSHGQQLERETPLVGASERSRQAHVATGNPNFSCRLCVHRQGADGFKTRGELLRHIRASHSDDGNLLIEETRLLSQDLEQRRMLVPEVPHAIPRAYSINAQNQHPEHKDDNPEQTESNLGFLGISPTQTEQVIASFKKLHSDTETRHGGEIIKDHSLYKNATPGPDGSYHCPWEDQASCDHEPTLYKVNYQPFRCSYEGCDRSLVGNGFPRAWNLRDHLRRVHGDKESGPSQLMDSPREETQARPWKCPDSSCKYHKDGWATEKELSRHVDDKHGSAPPVYQCQFPPCPYKSKRESNCKQHMEKAHGWEYSRTKASGRRDSSRRH</sequence>
<dbReference type="EMBL" id="DS985220">
    <property type="protein sequence ID" value="EEY20174.1"/>
    <property type="molecule type" value="Genomic_DNA"/>
</dbReference>